<dbReference type="SUPFAM" id="SSF48371">
    <property type="entry name" value="ARM repeat"/>
    <property type="match status" value="1"/>
</dbReference>
<dbReference type="Proteomes" id="UP000243579">
    <property type="component" value="Unassembled WGS sequence"/>
</dbReference>
<dbReference type="GO" id="GO:0005681">
    <property type="term" value="C:spliceosomal complex"/>
    <property type="evidence" value="ECO:0007669"/>
    <property type="project" value="TreeGrafter"/>
</dbReference>
<dbReference type="AlphaFoldDB" id="A0A1V9YRA8"/>
<evidence type="ECO:0000313" key="9">
    <source>
        <dbReference type="Proteomes" id="UP000243579"/>
    </source>
</evidence>
<evidence type="ECO:0000256" key="3">
    <source>
        <dbReference type="ARBA" id="ARBA00022737"/>
    </source>
</evidence>
<dbReference type="FunFam" id="1.25.10.10:FF:001136">
    <property type="entry name" value="Beta-catenin-like protein 1"/>
    <property type="match status" value="1"/>
</dbReference>
<comment type="subcellular location">
    <subcellularLocation>
        <location evidence="1">Nucleus</location>
    </subcellularLocation>
</comment>
<sequence length="561" mass="62839">MEAHFDKVFEGAFAAAPAAKRTNRPAAEERPSKKQARSEPLPEVDAPDSAEFILNARTVKQMAQSLEKKLAKNELMRAKHTDDPTKFMDSEIALHEDISRMKNVATDPALFAVLIENNAIPMFIQLLSHANMDIRMDVIGLLADMTDVERMGEMESAQALVEAIMGYKGLELLCHNLEELSADTTAESDEAKRVAIYHLLQIIENLSELLPESCGLLATSTPLLDVLLHLCTGTEMTENRLYGSEVLSIVVQASDDAAELLSQRAVDDDRLDRLLQCLAAYRKADPASDEEEEYAHNLFNTLCSALRVAAVQDRFRSLQGFELMLRCIKANLFCKAPALRVLDHATMGHARNCERVVELGGLKQLFPLFMGKLRHKKDKLTQASNDEHLLSVFASLSLWLPLDSKYDVRDRFQAKFLEAGFEKTDRLVELVLAYHRAMHHHVPEPVRTSDMDDDAYEAVLETYRLQQLDHGLYTLQQVSFVVAHLCQVFAKAVLPYVAQKLHVHGLSLTTIAKVLAAQADMMDAAEHAVQKDRLDALVRFLIDVLEKDAPAIDDDEEEAKN</sequence>
<evidence type="ECO:0000256" key="2">
    <source>
        <dbReference type="ARBA" id="ARBA00022553"/>
    </source>
</evidence>
<protein>
    <submittedName>
        <fullName evidence="8">Beta-catenin-like protein</fullName>
    </submittedName>
</protein>
<accession>A0A1V9YRA8</accession>
<reference evidence="8 9" key="1">
    <citation type="journal article" date="2014" name="Genome Biol. Evol.">
        <title>The secreted proteins of Achlya hypogyna and Thraustotheca clavata identify the ancestral oomycete secretome and reveal gene acquisitions by horizontal gene transfer.</title>
        <authorList>
            <person name="Misner I."/>
            <person name="Blouin N."/>
            <person name="Leonard G."/>
            <person name="Richards T.A."/>
            <person name="Lane C.E."/>
        </authorList>
    </citation>
    <scope>NUCLEOTIDE SEQUENCE [LARGE SCALE GENOMIC DNA]</scope>
    <source>
        <strain evidence="8 9">ATCC 48635</strain>
    </source>
</reference>
<keyword evidence="5" id="KW-0539">Nucleus</keyword>
<dbReference type="InterPro" id="IPR016024">
    <property type="entry name" value="ARM-type_fold"/>
</dbReference>
<dbReference type="InterPro" id="IPR039678">
    <property type="entry name" value="CTNNBL1"/>
</dbReference>
<keyword evidence="4" id="KW-0175">Coiled coil</keyword>
<dbReference type="EMBL" id="JNBR01001386">
    <property type="protein sequence ID" value="OQR88304.1"/>
    <property type="molecule type" value="Genomic_DNA"/>
</dbReference>
<dbReference type="STRING" id="1202772.A0A1V9YRA8"/>
<evidence type="ECO:0000259" key="7">
    <source>
        <dbReference type="SMART" id="SM01156"/>
    </source>
</evidence>
<feature type="region of interest" description="Disordered" evidence="6">
    <location>
        <begin position="14"/>
        <end position="47"/>
    </location>
</feature>
<gene>
    <name evidence="8" type="ORF">ACHHYP_06987</name>
</gene>
<keyword evidence="2" id="KW-0597">Phosphoprotein</keyword>
<dbReference type="PANTHER" id="PTHR14978:SF0">
    <property type="entry name" value="BETA-CATENIN-LIKE PROTEIN 1"/>
    <property type="match status" value="1"/>
</dbReference>
<name>A0A1V9YRA8_ACHHY</name>
<dbReference type="InterPro" id="IPR013180">
    <property type="entry name" value="CTNNBL1_N"/>
</dbReference>
<organism evidence="8 9">
    <name type="scientific">Achlya hypogyna</name>
    <name type="common">Oomycete</name>
    <name type="synonym">Protoachlya hypogyna</name>
    <dbReference type="NCBI Taxonomy" id="1202772"/>
    <lineage>
        <taxon>Eukaryota</taxon>
        <taxon>Sar</taxon>
        <taxon>Stramenopiles</taxon>
        <taxon>Oomycota</taxon>
        <taxon>Saprolegniomycetes</taxon>
        <taxon>Saprolegniales</taxon>
        <taxon>Achlyaceae</taxon>
        <taxon>Achlya</taxon>
    </lineage>
</organism>
<dbReference type="SMART" id="SM01156">
    <property type="entry name" value="DUF1716"/>
    <property type="match status" value="1"/>
</dbReference>
<evidence type="ECO:0000313" key="8">
    <source>
        <dbReference type="EMBL" id="OQR88304.1"/>
    </source>
</evidence>
<keyword evidence="3" id="KW-0677">Repeat</keyword>
<dbReference type="Pfam" id="PF08216">
    <property type="entry name" value="CTNNBL"/>
    <property type="match status" value="1"/>
</dbReference>
<feature type="domain" description="Beta-catenin-like protein 1 N-terminal" evidence="7">
    <location>
        <begin position="36"/>
        <end position="139"/>
    </location>
</feature>
<proteinExistence type="predicted"/>
<dbReference type="GO" id="GO:0010467">
    <property type="term" value="P:gene expression"/>
    <property type="evidence" value="ECO:0007669"/>
    <property type="project" value="UniProtKB-ARBA"/>
</dbReference>
<dbReference type="InterPro" id="IPR011989">
    <property type="entry name" value="ARM-like"/>
</dbReference>
<comment type="caution">
    <text evidence="8">The sequence shown here is derived from an EMBL/GenBank/DDBJ whole genome shotgun (WGS) entry which is preliminary data.</text>
</comment>
<evidence type="ECO:0000256" key="6">
    <source>
        <dbReference type="SAM" id="MobiDB-lite"/>
    </source>
</evidence>
<dbReference type="OrthoDB" id="1898821at2759"/>
<dbReference type="PANTHER" id="PTHR14978">
    <property type="entry name" value="BETA-CATENIN-LIKE PROTEIN 1 NUCLEAR ASSOCIATED PROTEIN"/>
    <property type="match status" value="1"/>
</dbReference>
<keyword evidence="9" id="KW-1185">Reference proteome</keyword>
<evidence type="ECO:0000256" key="4">
    <source>
        <dbReference type="ARBA" id="ARBA00023054"/>
    </source>
</evidence>
<evidence type="ECO:0000256" key="1">
    <source>
        <dbReference type="ARBA" id="ARBA00004123"/>
    </source>
</evidence>
<evidence type="ECO:0000256" key="5">
    <source>
        <dbReference type="ARBA" id="ARBA00023242"/>
    </source>
</evidence>
<dbReference type="Gene3D" id="1.25.10.10">
    <property type="entry name" value="Leucine-rich Repeat Variant"/>
    <property type="match status" value="1"/>
</dbReference>